<protein>
    <submittedName>
        <fullName evidence="1">Uncharacterized protein</fullName>
    </submittedName>
</protein>
<dbReference type="EMBL" id="BARU01033752">
    <property type="protein sequence ID" value="GAH71026.1"/>
    <property type="molecule type" value="Genomic_DNA"/>
</dbReference>
<gene>
    <name evidence="1" type="ORF">S03H2_53059</name>
</gene>
<comment type="caution">
    <text evidence="1">The sequence shown here is derived from an EMBL/GenBank/DDBJ whole genome shotgun (WGS) entry which is preliminary data.</text>
</comment>
<sequence length="31" mass="3675">THPVLRESFLKKIKYIIFSLNLGRISIIDFL</sequence>
<organism evidence="1">
    <name type="scientific">marine sediment metagenome</name>
    <dbReference type="NCBI Taxonomy" id="412755"/>
    <lineage>
        <taxon>unclassified sequences</taxon>
        <taxon>metagenomes</taxon>
        <taxon>ecological metagenomes</taxon>
    </lineage>
</organism>
<reference evidence="1" key="1">
    <citation type="journal article" date="2014" name="Front. Microbiol.">
        <title>High frequency of phylogenetically diverse reductive dehalogenase-homologous genes in deep subseafloor sedimentary metagenomes.</title>
        <authorList>
            <person name="Kawai M."/>
            <person name="Futagami T."/>
            <person name="Toyoda A."/>
            <person name="Takaki Y."/>
            <person name="Nishi S."/>
            <person name="Hori S."/>
            <person name="Arai W."/>
            <person name="Tsubouchi T."/>
            <person name="Morono Y."/>
            <person name="Uchiyama I."/>
            <person name="Ito T."/>
            <person name="Fujiyama A."/>
            <person name="Inagaki F."/>
            <person name="Takami H."/>
        </authorList>
    </citation>
    <scope>NUCLEOTIDE SEQUENCE</scope>
    <source>
        <strain evidence="1">Expedition CK06-06</strain>
    </source>
</reference>
<proteinExistence type="predicted"/>
<dbReference type="AlphaFoldDB" id="X1HLM8"/>
<evidence type="ECO:0000313" key="1">
    <source>
        <dbReference type="EMBL" id="GAH71026.1"/>
    </source>
</evidence>
<feature type="non-terminal residue" evidence="1">
    <location>
        <position position="1"/>
    </location>
</feature>
<name>X1HLM8_9ZZZZ</name>
<accession>X1HLM8</accession>